<feature type="domain" description="Insertion element IS402-like" evidence="1">
    <location>
        <begin position="16"/>
        <end position="88"/>
    </location>
</feature>
<evidence type="ECO:0000259" key="1">
    <source>
        <dbReference type="Pfam" id="PF13340"/>
    </source>
</evidence>
<dbReference type="PANTHER" id="PTHR46637">
    <property type="entry name" value="TIS1421-TRANSPOSASE PROTEIN A"/>
    <property type="match status" value="1"/>
</dbReference>
<comment type="caution">
    <text evidence="2">The sequence shown here is derived from an EMBL/GenBank/DDBJ whole genome shotgun (WGS) entry which is preliminary data.</text>
</comment>
<dbReference type="InterPro" id="IPR052909">
    <property type="entry name" value="Transposase_6_like"/>
</dbReference>
<dbReference type="InterPro" id="IPR025161">
    <property type="entry name" value="IS402-like_dom"/>
</dbReference>
<proteinExistence type="predicted"/>
<sequence length="136" mass="15490">MAGEKVSDMWLVTEHMTTEEWVRVAAALGGRTGARARRGSSTRRFVNAVLWVAQTRACWSDLPPLFGPWHSVYVRFLRWMRGDQWHAVVEALQEGGPKEELRRMIQLYVDKGIARDMRRKVLAAHASGAQLGMREA</sequence>
<evidence type="ECO:0000313" key="3">
    <source>
        <dbReference type="Proteomes" id="UP001459204"/>
    </source>
</evidence>
<dbReference type="RefSeq" id="WP_341724716.1">
    <property type="nucleotide sequence ID" value="NZ_JBBWWT010000001.1"/>
</dbReference>
<accession>A0ABU9IX11</accession>
<gene>
    <name evidence="2" type="ORF">AAD027_04045</name>
</gene>
<organism evidence="2 3">
    <name type="scientific">Pseudoxanthomonas putridarboris</name>
    <dbReference type="NCBI Taxonomy" id="752605"/>
    <lineage>
        <taxon>Bacteria</taxon>
        <taxon>Pseudomonadati</taxon>
        <taxon>Pseudomonadota</taxon>
        <taxon>Gammaproteobacteria</taxon>
        <taxon>Lysobacterales</taxon>
        <taxon>Lysobacteraceae</taxon>
        <taxon>Pseudoxanthomonas</taxon>
    </lineage>
</organism>
<keyword evidence="3" id="KW-1185">Reference proteome</keyword>
<dbReference type="Proteomes" id="UP001459204">
    <property type="component" value="Unassembled WGS sequence"/>
</dbReference>
<dbReference type="PANTHER" id="PTHR46637:SF1">
    <property type="entry name" value="BLL5188 PROTEIN"/>
    <property type="match status" value="1"/>
</dbReference>
<name>A0ABU9IX11_9GAMM</name>
<dbReference type="EMBL" id="JBBWWT010000001">
    <property type="protein sequence ID" value="MEL1263545.1"/>
    <property type="molecule type" value="Genomic_DNA"/>
</dbReference>
<evidence type="ECO:0000313" key="2">
    <source>
        <dbReference type="EMBL" id="MEL1263545.1"/>
    </source>
</evidence>
<dbReference type="Pfam" id="PF13340">
    <property type="entry name" value="DUF4096"/>
    <property type="match status" value="1"/>
</dbReference>
<protein>
    <submittedName>
        <fullName evidence="2">Transposase</fullName>
    </submittedName>
</protein>
<reference evidence="2 3" key="1">
    <citation type="submission" date="2024-04" db="EMBL/GenBank/DDBJ databases">
        <title>Draft genome sequence of Pseudoxanthomonas putridarboris WD12.</title>
        <authorList>
            <person name="Oh J."/>
        </authorList>
    </citation>
    <scope>NUCLEOTIDE SEQUENCE [LARGE SCALE GENOMIC DNA]</scope>
    <source>
        <strain evidence="2 3">WD12</strain>
    </source>
</reference>